<keyword evidence="1" id="KW-0732">Signal</keyword>
<dbReference type="AlphaFoldDB" id="A0A3N4IPV6"/>
<accession>A0A3N4IPV6</accession>
<sequence>MKFTITAISILTAASTVMANGFIQCRNGSLNGGRGKIPTHKAIYSFDNGQTFICDSLVQNCGQMWGDGSWSKTYVNCLGNMGGSQRASFWITSDGCYNICSGGNHMWCCGAEKGGAGGGSCVTTGFGPGC</sequence>
<feature type="chain" id="PRO_5018045137" description="Cyanovirin-N domain-containing protein" evidence="1">
    <location>
        <begin position="20"/>
        <end position="130"/>
    </location>
</feature>
<gene>
    <name evidence="2" type="ORF">BJ508DRAFT_321934</name>
</gene>
<organism evidence="2 3">
    <name type="scientific">Ascobolus immersus RN42</name>
    <dbReference type="NCBI Taxonomy" id="1160509"/>
    <lineage>
        <taxon>Eukaryota</taxon>
        <taxon>Fungi</taxon>
        <taxon>Dikarya</taxon>
        <taxon>Ascomycota</taxon>
        <taxon>Pezizomycotina</taxon>
        <taxon>Pezizomycetes</taxon>
        <taxon>Pezizales</taxon>
        <taxon>Ascobolaceae</taxon>
        <taxon>Ascobolus</taxon>
    </lineage>
</organism>
<dbReference type="Proteomes" id="UP000275078">
    <property type="component" value="Unassembled WGS sequence"/>
</dbReference>
<dbReference type="OrthoDB" id="2724432at2759"/>
<evidence type="ECO:0008006" key="4">
    <source>
        <dbReference type="Google" id="ProtNLM"/>
    </source>
</evidence>
<evidence type="ECO:0000313" key="3">
    <source>
        <dbReference type="Proteomes" id="UP000275078"/>
    </source>
</evidence>
<evidence type="ECO:0000313" key="2">
    <source>
        <dbReference type="EMBL" id="RPA86271.1"/>
    </source>
</evidence>
<name>A0A3N4IPV6_ASCIM</name>
<proteinExistence type="predicted"/>
<feature type="signal peptide" evidence="1">
    <location>
        <begin position="1"/>
        <end position="19"/>
    </location>
</feature>
<evidence type="ECO:0000256" key="1">
    <source>
        <dbReference type="SAM" id="SignalP"/>
    </source>
</evidence>
<reference evidence="2 3" key="1">
    <citation type="journal article" date="2018" name="Nat. Ecol. Evol.">
        <title>Pezizomycetes genomes reveal the molecular basis of ectomycorrhizal truffle lifestyle.</title>
        <authorList>
            <person name="Murat C."/>
            <person name="Payen T."/>
            <person name="Noel B."/>
            <person name="Kuo A."/>
            <person name="Morin E."/>
            <person name="Chen J."/>
            <person name="Kohler A."/>
            <person name="Krizsan K."/>
            <person name="Balestrini R."/>
            <person name="Da Silva C."/>
            <person name="Montanini B."/>
            <person name="Hainaut M."/>
            <person name="Levati E."/>
            <person name="Barry K.W."/>
            <person name="Belfiori B."/>
            <person name="Cichocki N."/>
            <person name="Clum A."/>
            <person name="Dockter R.B."/>
            <person name="Fauchery L."/>
            <person name="Guy J."/>
            <person name="Iotti M."/>
            <person name="Le Tacon F."/>
            <person name="Lindquist E.A."/>
            <person name="Lipzen A."/>
            <person name="Malagnac F."/>
            <person name="Mello A."/>
            <person name="Molinier V."/>
            <person name="Miyauchi S."/>
            <person name="Poulain J."/>
            <person name="Riccioni C."/>
            <person name="Rubini A."/>
            <person name="Sitrit Y."/>
            <person name="Splivallo R."/>
            <person name="Traeger S."/>
            <person name="Wang M."/>
            <person name="Zifcakova L."/>
            <person name="Wipf D."/>
            <person name="Zambonelli A."/>
            <person name="Paolocci F."/>
            <person name="Nowrousian M."/>
            <person name="Ottonello S."/>
            <person name="Baldrian P."/>
            <person name="Spatafora J.W."/>
            <person name="Henrissat B."/>
            <person name="Nagy L.G."/>
            <person name="Aury J.M."/>
            <person name="Wincker P."/>
            <person name="Grigoriev I.V."/>
            <person name="Bonfante P."/>
            <person name="Martin F.M."/>
        </authorList>
    </citation>
    <scope>NUCLEOTIDE SEQUENCE [LARGE SCALE GENOMIC DNA]</scope>
    <source>
        <strain evidence="2 3">RN42</strain>
    </source>
</reference>
<dbReference type="EMBL" id="ML119650">
    <property type="protein sequence ID" value="RPA86271.1"/>
    <property type="molecule type" value="Genomic_DNA"/>
</dbReference>
<keyword evidence="3" id="KW-1185">Reference proteome</keyword>
<protein>
    <recommendedName>
        <fullName evidence="4">Cyanovirin-N domain-containing protein</fullName>
    </recommendedName>
</protein>